<reference evidence="1" key="1">
    <citation type="journal article" date="2013" name="Sci. Rep.">
        <title>Metagenomics uncovers a new group of low GC and ultra-small marine Actinobacteria.</title>
        <authorList>
            <person name="Ghai R."/>
            <person name="Mizuno C.M."/>
            <person name="Picazo A."/>
            <person name="Camacho A."/>
            <person name="Rodriguez-Valera F."/>
        </authorList>
    </citation>
    <scope>NUCLEOTIDE SEQUENCE</scope>
</reference>
<dbReference type="EMBL" id="KC811115">
    <property type="protein sequence ID" value="AGQ18890.1"/>
    <property type="molecule type" value="Genomic_DNA"/>
</dbReference>
<dbReference type="AlphaFoldDB" id="S5DPZ7"/>
<evidence type="ECO:0000313" key="1">
    <source>
        <dbReference type="EMBL" id="AGQ18890.1"/>
    </source>
</evidence>
<protein>
    <submittedName>
        <fullName evidence="1">MedDCM-OCT-S28-C64-cds20</fullName>
    </submittedName>
</protein>
<proteinExistence type="predicted"/>
<name>S5DPZ7_9ACTN</name>
<accession>S5DPZ7</accession>
<organism evidence="1">
    <name type="scientific">Candidatus Actinomarina minuta</name>
    <dbReference type="NCBI Taxonomy" id="1389454"/>
    <lineage>
        <taxon>Bacteria</taxon>
        <taxon>Bacillati</taxon>
        <taxon>Actinomycetota</taxon>
        <taxon>Actinomycetes</taxon>
        <taxon>Candidatus Actinomarinidae</taxon>
        <taxon>Candidatus Actinomarinales</taxon>
        <taxon>Candidatus Actinomarineae</taxon>
        <taxon>Candidatus Actinomarinaceae</taxon>
        <taxon>Candidatus Actinomarina</taxon>
    </lineage>
</organism>
<sequence>MKKFIIFLLLLSMCGDTSTSEVESIPESNEIIEDSSTTEQDSNIPPLPTVSFDIIEIYETKLVTELCRDATEIDSTTEACLRQYRDNLEFVFSYAEDLRVYMDDLNDYFANYPSAFTEEFRNLFAFVNEKFSTVPQNYGIVASKYQQRFGNSSSPSTTLSTTIPTSENYLDYRDVKIFRASTISDQHIEILTKYIQFTEQLLFIDARVKRENLYPILVVQLDSENYASAVALEEEYCQYLNQEYPATFNNTRCNPQYQDKKADGSIGLFTDGGRVSGSSISGTPSDRECCYLFISGSFDLSWDRRSQAYVTIHEMYHIFQISNVVDFDYDLQQKITGKRIGSDNRDKPFWMEGYATYFSHLYYSRDINDFSHLENEMYGGMFSCYCGDNQPTIKERYLNGPELYNVTWESDWAVGYQVGAWFIAYLTNIHGEQTMYDFWINSQSGILFPENFQNTFGKDYVTYEKEFRNFILISSEDELMSILPSS</sequence>